<dbReference type="Proteomes" id="UP001295794">
    <property type="component" value="Unassembled WGS sequence"/>
</dbReference>
<proteinExistence type="predicted"/>
<evidence type="ECO:0000256" key="1">
    <source>
        <dbReference type="SAM" id="MobiDB-lite"/>
    </source>
</evidence>
<feature type="compositionally biased region" description="Polar residues" evidence="1">
    <location>
        <begin position="214"/>
        <end position="237"/>
    </location>
</feature>
<accession>A0AAD2Q6B7</accession>
<protein>
    <submittedName>
        <fullName evidence="2">Uncharacterized protein</fullName>
    </submittedName>
</protein>
<evidence type="ECO:0000313" key="3">
    <source>
        <dbReference type="Proteomes" id="UP001295794"/>
    </source>
</evidence>
<keyword evidence="3" id="KW-1185">Reference proteome</keyword>
<dbReference type="AlphaFoldDB" id="A0AAD2Q6B7"/>
<sequence length="583" mass="65293">MLFHRGNSHYNLYRDHTHSANYTTTRALVAFFGMGSRQGLGRGPPPSQWRPGGLEPTRSFTTPESLHPPPQSRIRTPVTQSEYNLPPSGTYYNEHEHHGGHRYPLSLEERFERMELRQREAELHQRESEKEIQQLRQRNRELEQQLARSATVNPAQRVYRHGSDDDGYTSLDAESEVSSSSEPIAGSQAPAWQPALHATTTPAASLRPEPSATHLMSSAPTAAVTQSSGPTNASEAQSTALVSLGLPHNQLTDDQKEVRGKITRHVGATFRNLCGITSKNPWPDPDSPPRTDPSTGETLFTPNFPGGLTNRTNTKIVSAVADTILKEFKDPACRPAKYDTCGGTIDRNILQDFAKESFKGFKRQYIAQVDEAARQKRESNNTTDRRTQRRRMKTKQRRSAVPTYAARHNLDPDNVTATVDVEYQSDELSMPNSSDSDTDQVNWAVRMAKASGRKDVTRNSVKGMHFLEVCKPPWQTDQAANMNIELSQIYEDSMAEADKDKRKYVRVRTTTRIDKRVPEKAPYNFAIRPDWLAEQMMDPDSDKAKYLVSTGWGTWSGPPGFDLEPANASTSTNDDVAINAQDN</sequence>
<dbReference type="EMBL" id="CAVNYO010000441">
    <property type="protein sequence ID" value="CAK5281018.1"/>
    <property type="molecule type" value="Genomic_DNA"/>
</dbReference>
<feature type="compositionally biased region" description="Basic and acidic residues" evidence="1">
    <location>
        <begin position="372"/>
        <end position="386"/>
    </location>
</feature>
<feature type="region of interest" description="Disordered" evidence="1">
    <location>
        <begin position="38"/>
        <end position="76"/>
    </location>
</feature>
<name>A0AAD2Q6B7_9AGAR</name>
<gene>
    <name evidence="2" type="ORF">MYCIT1_LOCUS31841</name>
</gene>
<comment type="caution">
    <text evidence="2">The sequence shown here is derived from an EMBL/GenBank/DDBJ whole genome shotgun (WGS) entry which is preliminary data.</text>
</comment>
<feature type="compositionally biased region" description="Basic residues" evidence="1">
    <location>
        <begin position="387"/>
        <end position="398"/>
    </location>
</feature>
<feature type="compositionally biased region" description="Polar residues" evidence="1">
    <location>
        <begin position="567"/>
        <end position="583"/>
    </location>
</feature>
<organism evidence="2 3">
    <name type="scientific">Mycena citricolor</name>
    <dbReference type="NCBI Taxonomy" id="2018698"/>
    <lineage>
        <taxon>Eukaryota</taxon>
        <taxon>Fungi</taxon>
        <taxon>Dikarya</taxon>
        <taxon>Basidiomycota</taxon>
        <taxon>Agaricomycotina</taxon>
        <taxon>Agaricomycetes</taxon>
        <taxon>Agaricomycetidae</taxon>
        <taxon>Agaricales</taxon>
        <taxon>Marasmiineae</taxon>
        <taxon>Mycenaceae</taxon>
        <taxon>Mycena</taxon>
    </lineage>
</organism>
<feature type="region of interest" description="Disordered" evidence="1">
    <location>
        <begin position="121"/>
        <end position="237"/>
    </location>
</feature>
<feature type="region of interest" description="Disordered" evidence="1">
    <location>
        <begin position="558"/>
        <end position="583"/>
    </location>
</feature>
<reference evidence="2" key="1">
    <citation type="submission" date="2023-11" db="EMBL/GenBank/DDBJ databases">
        <authorList>
            <person name="De Vega J J."/>
            <person name="De Vega J J."/>
        </authorList>
    </citation>
    <scope>NUCLEOTIDE SEQUENCE</scope>
</reference>
<feature type="compositionally biased region" description="Basic and acidic residues" evidence="1">
    <location>
        <begin position="121"/>
        <end position="143"/>
    </location>
</feature>
<evidence type="ECO:0000313" key="2">
    <source>
        <dbReference type="EMBL" id="CAK5281018.1"/>
    </source>
</evidence>
<feature type="region of interest" description="Disordered" evidence="1">
    <location>
        <begin position="372"/>
        <end position="415"/>
    </location>
</feature>